<dbReference type="SUPFAM" id="SSF48452">
    <property type="entry name" value="TPR-like"/>
    <property type="match status" value="1"/>
</dbReference>
<dbReference type="SMART" id="SM00028">
    <property type="entry name" value="TPR"/>
    <property type="match status" value="3"/>
</dbReference>
<accession>A0A1T4KG83</accession>
<gene>
    <name evidence="3" type="ORF">SAMN02745205_00714</name>
</gene>
<reference evidence="3 4" key="1">
    <citation type="submission" date="2017-02" db="EMBL/GenBank/DDBJ databases">
        <authorList>
            <person name="Peterson S.W."/>
        </authorList>
    </citation>
    <scope>NUCLEOTIDE SEQUENCE [LARGE SCALE GENOMIC DNA]</scope>
    <source>
        <strain evidence="3 4">ATCC 700135</strain>
    </source>
</reference>
<dbReference type="Pfam" id="PF13414">
    <property type="entry name" value="TPR_11"/>
    <property type="match status" value="1"/>
</dbReference>
<dbReference type="Pfam" id="PF14559">
    <property type="entry name" value="TPR_19"/>
    <property type="match status" value="1"/>
</dbReference>
<feature type="compositionally biased region" description="Basic and acidic residues" evidence="2">
    <location>
        <begin position="208"/>
        <end position="223"/>
    </location>
</feature>
<dbReference type="Gene3D" id="1.25.40.10">
    <property type="entry name" value="Tetratricopeptide repeat domain"/>
    <property type="match status" value="1"/>
</dbReference>
<proteinExistence type="predicted"/>
<dbReference type="PANTHER" id="PTHR12558">
    <property type="entry name" value="CELL DIVISION CYCLE 16,23,27"/>
    <property type="match status" value="1"/>
</dbReference>
<sequence length="236" mass="27688">MALLLFVSGGSHVVFGQKEVRQYSRKGTKLYKKKEYSKAEIEYRKALEINPNDKVSNYNLANTLYSTKRGEEAMKLYASLMETQKNSPGEKADVAHNLGNVFMSDKKYEEAIQAYKESLRARPDDEETRYNLALAQKLLEQQKQQQQQQQQQKQDDKQQENQDQNKDQQNNELQQDQQEKKEDKTQQQEDPSEEKMSKDNAQKILEAFLKDEKDTQKKVDKAKQLRSRSGKNKKQW</sequence>
<evidence type="ECO:0000313" key="4">
    <source>
        <dbReference type="Proteomes" id="UP000189956"/>
    </source>
</evidence>
<feature type="compositionally biased region" description="Basic and acidic residues" evidence="2">
    <location>
        <begin position="177"/>
        <end position="201"/>
    </location>
</feature>
<organism evidence="3 4">
    <name type="scientific">Porphyromonas cangingivalis</name>
    <dbReference type="NCBI Taxonomy" id="36874"/>
    <lineage>
        <taxon>Bacteria</taxon>
        <taxon>Pseudomonadati</taxon>
        <taxon>Bacteroidota</taxon>
        <taxon>Bacteroidia</taxon>
        <taxon>Bacteroidales</taxon>
        <taxon>Porphyromonadaceae</taxon>
        <taxon>Porphyromonas</taxon>
    </lineage>
</organism>
<dbReference type="InterPro" id="IPR019734">
    <property type="entry name" value="TPR_rpt"/>
</dbReference>
<evidence type="ECO:0000256" key="1">
    <source>
        <dbReference type="PROSITE-ProRule" id="PRU00339"/>
    </source>
</evidence>
<dbReference type="PANTHER" id="PTHR12558:SF13">
    <property type="entry name" value="CELL DIVISION CYCLE PROTEIN 27 HOMOLOG"/>
    <property type="match status" value="1"/>
</dbReference>
<dbReference type="AlphaFoldDB" id="A0A1T4KG83"/>
<feature type="region of interest" description="Disordered" evidence="2">
    <location>
        <begin position="141"/>
        <end position="236"/>
    </location>
</feature>
<feature type="compositionally biased region" description="Basic and acidic residues" evidence="2">
    <location>
        <begin position="153"/>
        <end position="166"/>
    </location>
</feature>
<name>A0A1T4KG83_PORCN</name>
<dbReference type="EMBL" id="FUWL01000005">
    <property type="protein sequence ID" value="SJZ41353.1"/>
    <property type="molecule type" value="Genomic_DNA"/>
</dbReference>
<dbReference type="Proteomes" id="UP000189956">
    <property type="component" value="Unassembled WGS sequence"/>
</dbReference>
<feature type="repeat" description="TPR" evidence="1">
    <location>
        <begin position="92"/>
        <end position="125"/>
    </location>
</feature>
<feature type="repeat" description="TPR" evidence="1">
    <location>
        <begin position="20"/>
        <end position="53"/>
    </location>
</feature>
<feature type="compositionally biased region" description="Basic residues" evidence="2">
    <location>
        <begin position="224"/>
        <end position="236"/>
    </location>
</feature>
<dbReference type="InterPro" id="IPR011990">
    <property type="entry name" value="TPR-like_helical_dom_sf"/>
</dbReference>
<dbReference type="PROSITE" id="PS50005">
    <property type="entry name" value="TPR"/>
    <property type="match status" value="2"/>
</dbReference>
<dbReference type="PROSITE" id="PS50293">
    <property type="entry name" value="TPR_REGION"/>
    <property type="match status" value="1"/>
</dbReference>
<evidence type="ECO:0000313" key="3">
    <source>
        <dbReference type="EMBL" id="SJZ41353.1"/>
    </source>
</evidence>
<evidence type="ECO:0000256" key="2">
    <source>
        <dbReference type="SAM" id="MobiDB-lite"/>
    </source>
</evidence>
<feature type="compositionally biased region" description="Low complexity" evidence="2">
    <location>
        <begin position="167"/>
        <end position="176"/>
    </location>
</feature>
<protein>
    <submittedName>
        <fullName evidence="3">TPR repeat-containing protein</fullName>
    </submittedName>
</protein>
<keyword evidence="1" id="KW-0802">TPR repeat</keyword>
<feature type="compositionally biased region" description="Low complexity" evidence="2">
    <location>
        <begin position="141"/>
        <end position="152"/>
    </location>
</feature>